<gene>
    <name evidence="8" type="primary">NMD5_2</name>
    <name evidence="8" type="ORF">V5O48_006809</name>
</gene>
<evidence type="ECO:0000256" key="1">
    <source>
        <dbReference type="ARBA" id="ARBA00004123"/>
    </source>
</evidence>
<feature type="domain" description="Importin N-terminal" evidence="7">
    <location>
        <begin position="24"/>
        <end position="102"/>
    </location>
</feature>
<proteinExistence type="predicted"/>
<keyword evidence="6" id="KW-0539">Nucleus</keyword>
<keyword evidence="9" id="KW-1185">Reference proteome</keyword>
<dbReference type="InterPro" id="IPR016024">
    <property type="entry name" value="ARM-type_fold"/>
</dbReference>
<evidence type="ECO:0000259" key="7">
    <source>
        <dbReference type="PROSITE" id="PS50166"/>
    </source>
</evidence>
<accession>A0ABR3FIN8</accession>
<organism evidence="8 9">
    <name type="scientific">Marasmius crinis-equi</name>
    <dbReference type="NCBI Taxonomy" id="585013"/>
    <lineage>
        <taxon>Eukaryota</taxon>
        <taxon>Fungi</taxon>
        <taxon>Dikarya</taxon>
        <taxon>Basidiomycota</taxon>
        <taxon>Agaricomycotina</taxon>
        <taxon>Agaricomycetes</taxon>
        <taxon>Agaricomycetidae</taxon>
        <taxon>Agaricales</taxon>
        <taxon>Marasmiineae</taxon>
        <taxon>Marasmiaceae</taxon>
        <taxon>Marasmius</taxon>
    </lineage>
</organism>
<evidence type="ECO:0000313" key="8">
    <source>
        <dbReference type="EMBL" id="KAL0575166.1"/>
    </source>
</evidence>
<reference evidence="8 9" key="1">
    <citation type="submission" date="2024-02" db="EMBL/GenBank/DDBJ databases">
        <title>A draft genome for the cacao thread blight pathogen Marasmius crinis-equi.</title>
        <authorList>
            <person name="Cohen S.P."/>
            <person name="Baruah I.K."/>
            <person name="Amoako-Attah I."/>
            <person name="Bukari Y."/>
            <person name="Meinhardt L.W."/>
            <person name="Bailey B.A."/>
        </authorList>
    </citation>
    <scope>NUCLEOTIDE SEQUENCE [LARGE SCALE GENOMIC DNA]</scope>
    <source>
        <strain evidence="8 9">GH-76</strain>
    </source>
</reference>
<evidence type="ECO:0000256" key="2">
    <source>
        <dbReference type="ARBA" id="ARBA00004496"/>
    </source>
</evidence>
<protein>
    <submittedName>
        <fullName evidence="8">Nonsense-mediated mRNA decay protein 5</fullName>
    </submittedName>
</protein>
<dbReference type="SUPFAM" id="SSF48371">
    <property type="entry name" value="ARM repeat"/>
    <property type="match status" value="1"/>
</dbReference>
<evidence type="ECO:0000256" key="6">
    <source>
        <dbReference type="ARBA" id="ARBA00023242"/>
    </source>
</evidence>
<dbReference type="EMBL" id="JBAHYK010000330">
    <property type="protein sequence ID" value="KAL0575166.1"/>
    <property type="molecule type" value="Genomic_DNA"/>
</dbReference>
<evidence type="ECO:0000256" key="5">
    <source>
        <dbReference type="ARBA" id="ARBA00022927"/>
    </source>
</evidence>
<dbReference type="PANTHER" id="PTHR10997">
    <property type="entry name" value="IMPORTIN-7, 8, 11"/>
    <property type="match status" value="1"/>
</dbReference>
<dbReference type="Proteomes" id="UP001465976">
    <property type="component" value="Unassembled WGS sequence"/>
</dbReference>
<evidence type="ECO:0000313" key="9">
    <source>
        <dbReference type="Proteomes" id="UP001465976"/>
    </source>
</evidence>
<evidence type="ECO:0000256" key="4">
    <source>
        <dbReference type="ARBA" id="ARBA00022490"/>
    </source>
</evidence>
<keyword evidence="5" id="KW-0653">Protein transport</keyword>
<comment type="caution">
    <text evidence="8">The sequence shown here is derived from an EMBL/GenBank/DDBJ whole genome shotgun (WGS) entry which is preliminary data.</text>
</comment>
<evidence type="ECO:0000256" key="3">
    <source>
        <dbReference type="ARBA" id="ARBA00022448"/>
    </source>
</evidence>
<dbReference type="InterPro" id="IPR001494">
    <property type="entry name" value="Importin-beta_N"/>
</dbReference>
<dbReference type="InterPro" id="IPR011989">
    <property type="entry name" value="ARM-like"/>
</dbReference>
<name>A0ABR3FIN8_9AGAR</name>
<dbReference type="PROSITE" id="PS50166">
    <property type="entry name" value="IMPORTIN_B_NT"/>
    <property type="match status" value="1"/>
</dbReference>
<dbReference type="Gene3D" id="1.25.10.10">
    <property type="entry name" value="Leucine-rich Repeat Variant"/>
    <property type="match status" value="1"/>
</dbReference>
<keyword evidence="3" id="KW-0813">Transport</keyword>
<keyword evidence="4" id="KW-0963">Cytoplasm</keyword>
<dbReference type="Pfam" id="PF03810">
    <property type="entry name" value="IBN_N"/>
    <property type="match status" value="1"/>
</dbReference>
<dbReference type="PANTHER" id="PTHR10997:SF18">
    <property type="entry name" value="D-IMPORTIN 7_RANBP7"/>
    <property type="match status" value="1"/>
</dbReference>
<comment type="subcellular location">
    <subcellularLocation>
        <location evidence="2">Cytoplasm</location>
    </subcellularLocation>
    <subcellularLocation>
        <location evidence="1">Nucleus</location>
    </subcellularLocation>
</comment>
<sequence>MDLQTLANLFSMTLDPDPNIQKAAELIICKIGAEEGAVATLLKIIATDSVDIPTRQACSVWVKNRVASHFHLETRVDHADRNPMPQSDENALRSNLLPLLVESPSRIISLQLASALKDIVSTDFPGVWPSLLDDIKKLLQSTEIRELRAGCLATLVTVKAFRFRQDGGYMTSIVESLFPALVSIAHQMVRTAPSQAQEIPAMLHLILKAYGSSLAMNLSSHQQTTASLVPWGQLLVALVNLNIPKETVPVDEGERERSEWWKAKKWAFATLGRLFHRFGNPSQLPRPMIEKYGQFAERFMTVNAPEIIYLYLRQVELYVSGQAWLSRRCLYHIFSFFTECVKPKSTWILLRPHFETLLSTFIFPHLCFSPSKQALWQNDPVDYVRSAVDQYESFACTPASAATNLLLSLATNRTRTTFLPIIDFIYSILQSNASPPLRFGALNMITVLSPWIMKHPDVRDDMQQFVEQFVAPEYTTREPYMRAIKLNKHFRAVSAALDDSELPVRAQAILALTRLVISNESVRAQVAPQVENVVQELLKLYDRTDLDILNHSIEVIVNKFTTELLPVSHQLIQSLCDSYIRLANKGIDGKEIEVEKIHAAMAVSKTIWTIVNTIESAPEILTRIQETIIYIVVSTLENELFGEYSYPLNRYLFKSMFDLIVRLTSKLRAISPNMWIVFEIIYKLSKSDPVLFLEEMFAPLDNFVTYGHEVIGNRPEYQQMLVDIYATSLTNKKSGENGGIRGCKLAESVLLNLRGHVDNALQTFIVTALDHLELAETAGLRLALLNVLISTVLYNPSGALHLMETSKAGSARAFVDKWIVIVNKNDVLLPRAHDKKLSIYALSSLLELDAGSIPESLIGGWPRIVAGILRLFKDLPKAIAGKPCLFFPRCREDGRISPTLTNLSEKKALEGLLEDGSDNDDVKEEKPLNFCGDDEDVWDEDPESFRMLVKEGAHLREQSERVEEVEEVQSDNEGEAVALEELGRISPLDVVNLNSVFKQAYTTFQMRNGTGYQAATRSLDLEQRTLLTEVMRSADASVVATSSLVLDPTTY</sequence>